<comment type="caution">
    <text evidence="1">The sequence shown here is derived from an EMBL/GenBank/DDBJ whole genome shotgun (WGS) entry which is preliminary data.</text>
</comment>
<reference evidence="1 2" key="1">
    <citation type="submission" date="2024-01" db="EMBL/GenBank/DDBJ databases">
        <title>The genomes of 5 underutilized Papilionoideae crops provide insights into root nodulation and disease resistanc.</title>
        <authorList>
            <person name="Jiang F."/>
        </authorList>
    </citation>
    <scope>NUCLEOTIDE SEQUENCE [LARGE SCALE GENOMIC DNA]</scope>
    <source>
        <strain evidence="1">LVBAO_FW01</strain>
        <tissue evidence="1">Leaves</tissue>
    </source>
</reference>
<protein>
    <submittedName>
        <fullName evidence="1">Uncharacterized protein</fullName>
    </submittedName>
</protein>
<evidence type="ECO:0000313" key="2">
    <source>
        <dbReference type="Proteomes" id="UP001367508"/>
    </source>
</evidence>
<accession>A0AAN9KUD7</accession>
<dbReference type="EMBL" id="JAYMYQ010000006">
    <property type="protein sequence ID" value="KAK7324120.1"/>
    <property type="molecule type" value="Genomic_DNA"/>
</dbReference>
<gene>
    <name evidence="1" type="ORF">VNO77_27642</name>
</gene>
<organism evidence="1 2">
    <name type="scientific">Canavalia gladiata</name>
    <name type="common">Sword bean</name>
    <name type="synonym">Dolichos gladiatus</name>
    <dbReference type="NCBI Taxonomy" id="3824"/>
    <lineage>
        <taxon>Eukaryota</taxon>
        <taxon>Viridiplantae</taxon>
        <taxon>Streptophyta</taxon>
        <taxon>Embryophyta</taxon>
        <taxon>Tracheophyta</taxon>
        <taxon>Spermatophyta</taxon>
        <taxon>Magnoliopsida</taxon>
        <taxon>eudicotyledons</taxon>
        <taxon>Gunneridae</taxon>
        <taxon>Pentapetalae</taxon>
        <taxon>rosids</taxon>
        <taxon>fabids</taxon>
        <taxon>Fabales</taxon>
        <taxon>Fabaceae</taxon>
        <taxon>Papilionoideae</taxon>
        <taxon>50 kb inversion clade</taxon>
        <taxon>NPAAA clade</taxon>
        <taxon>indigoferoid/millettioid clade</taxon>
        <taxon>Phaseoleae</taxon>
        <taxon>Canavalia</taxon>
    </lineage>
</organism>
<proteinExistence type="predicted"/>
<name>A0AAN9KUD7_CANGL</name>
<sequence>MFKNKDPFMCGLRLRGPIIRKMNVEKRGKRDSNPCLTPDLSVRLLSLSLASFHLLSLQPEAISLKRHISKTSTGNESLKVHYVHLIDTAPVPIESVRVSSFELSLFYFMQSSLVLRS</sequence>
<dbReference type="Proteomes" id="UP001367508">
    <property type="component" value="Unassembled WGS sequence"/>
</dbReference>
<evidence type="ECO:0000313" key="1">
    <source>
        <dbReference type="EMBL" id="KAK7324120.1"/>
    </source>
</evidence>
<dbReference type="AlphaFoldDB" id="A0AAN9KUD7"/>
<keyword evidence="2" id="KW-1185">Reference proteome</keyword>